<dbReference type="AlphaFoldDB" id="A0ABD1US01"/>
<evidence type="ECO:0000256" key="1">
    <source>
        <dbReference type="SAM" id="MobiDB-lite"/>
    </source>
</evidence>
<comment type="caution">
    <text evidence="2">The sequence shown here is derived from an EMBL/GenBank/DDBJ whole genome shotgun (WGS) entry which is preliminary data.</text>
</comment>
<accession>A0ABD1US01</accession>
<reference evidence="3" key="1">
    <citation type="submission" date="2024-07" db="EMBL/GenBank/DDBJ databases">
        <title>Two chromosome-level genome assemblies of Korean endemic species Abeliophyllum distichum and Forsythia ovata (Oleaceae).</title>
        <authorList>
            <person name="Jang H."/>
        </authorList>
    </citation>
    <scope>NUCLEOTIDE SEQUENCE [LARGE SCALE GENOMIC DNA]</scope>
</reference>
<evidence type="ECO:0000313" key="3">
    <source>
        <dbReference type="Proteomes" id="UP001604336"/>
    </source>
</evidence>
<name>A0ABD1US01_9LAMI</name>
<feature type="region of interest" description="Disordered" evidence="1">
    <location>
        <begin position="27"/>
        <end position="50"/>
    </location>
</feature>
<evidence type="ECO:0000313" key="2">
    <source>
        <dbReference type="EMBL" id="KAL2527208.1"/>
    </source>
</evidence>
<organism evidence="2 3">
    <name type="scientific">Abeliophyllum distichum</name>
    <dbReference type="NCBI Taxonomy" id="126358"/>
    <lineage>
        <taxon>Eukaryota</taxon>
        <taxon>Viridiplantae</taxon>
        <taxon>Streptophyta</taxon>
        <taxon>Embryophyta</taxon>
        <taxon>Tracheophyta</taxon>
        <taxon>Spermatophyta</taxon>
        <taxon>Magnoliopsida</taxon>
        <taxon>eudicotyledons</taxon>
        <taxon>Gunneridae</taxon>
        <taxon>Pentapetalae</taxon>
        <taxon>asterids</taxon>
        <taxon>lamiids</taxon>
        <taxon>Lamiales</taxon>
        <taxon>Oleaceae</taxon>
        <taxon>Forsythieae</taxon>
        <taxon>Abeliophyllum</taxon>
    </lineage>
</organism>
<dbReference type="Proteomes" id="UP001604336">
    <property type="component" value="Unassembled WGS sequence"/>
</dbReference>
<gene>
    <name evidence="2" type="ORF">Adt_12262</name>
</gene>
<protein>
    <submittedName>
        <fullName evidence="2">Uncharacterized protein</fullName>
    </submittedName>
</protein>
<keyword evidence="3" id="KW-1185">Reference proteome</keyword>
<proteinExistence type="predicted"/>
<sequence length="103" mass="11822">MEASSVQDTPDELELMRQRLAELEAKQKNVSEEVNTDRRSPFKEDILAKPLPEKLKMPQLTSYEDGNDPVGHLDKVYLLDGTPRSQRCYHVQGIPPYLQGIER</sequence>
<dbReference type="EMBL" id="JBFOLK010000003">
    <property type="protein sequence ID" value="KAL2527208.1"/>
    <property type="molecule type" value="Genomic_DNA"/>
</dbReference>